<evidence type="ECO:0000256" key="7">
    <source>
        <dbReference type="SAM" id="Phobius"/>
    </source>
</evidence>
<dbReference type="Pfam" id="PF05977">
    <property type="entry name" value="MFS_3"/>
    <property type="match status" value="1"/>
</dbReference>
<keyword evidence="10" id="KW-1185">Reference proteome</keyword>
<sequence length="386" mass="38036">MQVLGLNWVVLERTGSATAVGFSVLAGTLPALLVGPFAGALADRVDPRRIIMAGQAVHLGLALLLAVLVWGGAPLGMLYLLTAVSGVVTSVEGPALGRFGAQVVPPEDLPNALALGSLVNSAGRVLGMSLAGVLAAAVGEPALFLVNAVTFLAVISTVRAVRVGELHPLAVSAPERAGLRAGLAHVRANSTLLTLFALGFVLSSLGRNYQVTMAAMSSGPLDAGAEGYGLLSAVFAVGAVIGGLIAARMRGLGAPVLLAAAAITSVLQAVSGLMPGLFGFAALIVAIAAGAVVIDTVMGTRVQLDSAEEMRGRVLSVQGAVAAAAGAVGGPLLGWMCEGLGPGPALVVAGLVTLAVTGCAAVALGVDRRAAARVVEGRVPVAAAAG</sequence>
<gene>
    <name evidence="9" type="ORF">GCM10010171_25300</name>
</gene>
<feature type="transmembrane region" description="Helical" evidence="7">
    <location>
        <begin position="182"/>
        <end position="205"/>
    </location>
</feature>
<dbReference type="CDD" id="cd06173">
    <property type="entry name" value="MFS_MefA_like"/>
    <property type="match status" value="1"/>
</dbReference>
<dbReference type="Gene3D" id="1.20.1250.20">
    <property type="entry name" value="MFS general substrate transporter like domains"/>
    <property type="match status" value="1"/>
</dbReference>
<feature type="transmembrane region" description="Helical" evidence="7">
    <location>
        <begin position="20"/>
        <end position="38"/>
    </location>
</feature>
<evidence type="ECO:0000256" key="4">
    <source>
        <dbReference type="ARBA" id="ARBA00022692"/>
    </source>
</evidence>
<feature type="transmembrane region" description="Helical" evidence="7">
    <location>
        <begin position="225"/>
        <end position="245"/>
    </location>
</feature>
<evidence type="ECO:0000313" key="9">
    <source>
        <dbReference type="EMBL" id="GGS30647.1"/>
    </source>
</evidence>
<dbReference type="EMBL" id="BMRB01000002">
    <property type="protein sequence ID" value="GGS30647.1"/>
    <property type="molecule type" value="Genomic_DNA"/>
</dbReference>
<organism evidence="9 10">
    <name type="scientific">Actinokineospora fastidiosa</name>
    <dbReference type="NCBI Taxonomy" id="1816"/>
    <lineage>
        <taxon>Bacteria</taxon>
        <taxon>Bacillati</taxon>
        <taxon>Actinomycetota</taxon>
        <taxon>Actinomycetes</taxon>
        <taxon>Pseudonocardiales</taxon>
        <taxon>Pseudonocardiaceae</taxon>
        <taxon>Actinokineospora</taxon>
    </lineage>
</organism>
<evidence type="ECO:0000256" key="2">
    <source>
        <dbReference type="ARBA" id="ARBA00022448"/>
    </source>
</evidence>
<evidence type="ECO:0000259" key="8">
    <source>
        <dbReference type="PROSITE" id="PS50850"/>
    </source>
</evidence>
<dbReference type="GO" id="GO:0022857">
    <property type="term" value="F:transmembrane transporter activity"/>
    <property type="evidence" value="ECO:0007669"/>
    <property type="project" value="InterPro"/>
</dbReference>
<keyword evidence="5 7" id="KW-1133">Transmembrane helix</keyword>
<dbReference type="Proteomes" id="UP000660680">
    <property type="component" value="Unassembled WGS sequence"/>
</dbReference>
<dbReference type="PANTHER" id="PTHR23513">
    <property type="entry name" value="INTEGRAL MEMBRANE EFFLUX PROTEIN-RELATED"/>
    <property type="match status" value="1"/>
</dbReference>
<feature type="transmembrane region" description="Helical" evidence="7">
    <location>
        <begin position="345"/>
        <end position="366"/>
    </location>
</feature>
<dbReference type="AlphaFoldDB" id="A0A918GE69"/>
<reference evidence="9" key="1">
    <citation type="journal article" date="2014" name="Int. J. Syst. Evol. Microbiol.">
        <title>Complete genome sequence of Corynebacterium casei LMG S-19264T (=DSM 44701T), isolated from a smear-ripened cheese.</title>
        <authorList>
            <consortium name="US DOE Joint Genome Institute (JGI-PGF)"/>
            <person name="Walter F."/>
            <person name="Albersmeier A."/>
            <person name="Kalinowski J."/>
            <person name="Ruckert C."/>
        </authorList>
    </citation>
    <scope>NUCLEOTIDE SEQUENCE</scope>
    <source>
        <strain evidence="9">JCM 3276</strain>
    </source>
</reference>
<feature type="transmembrane region" description="Helical" evidence="7">
    <location>
        <begin position="50"/>
        <end position="71"/>
    </location>
</feature>
<proteinExistence type="predicted"/>
<dbReference type="PROSITE" id="PS50850">
    <property type="entry name" value="MFS"/>
    <property type="match status" value="1"/>
</dbReference>
<dbReference type="InterPro" id="IPR020846">
    <property type="entry name" value="MFS_dom"/>
</dbReference>
<dbReference type="InterPro" id="IPR036259">
    <property type="entry name" value="MFS_trans_sf"/>
</dbReference>
<evidence type="ECO:0000256" key="1">
    <source>
        <dbReference type="ARBA" id="ARBA00004651"/>
    </source>
</evidence>
<feature type="transmembrane region" description="Helical" evidence="7">
    <location>
        <begin position="142"/>
        <end position="161"/>
    </location>
</feature>
<comment type="caution">
    <text evidence="9">The sequence shown here is derived from an EMBL/GenBank/DDBJ whole genome shotgun (WGS) entry which is preliminary data.</text>
</comment>
<feature type="domain" description="Major facilitator superfamily (MFS) profile" evidence="8">
    <location>
        <begin position="1"/>
        <end position="165"/>
    </location>
</feature>
<dbReference type="PANTHER" id="PTHR23513:SF11">
    <property type="entry name" value="STAPHYLOFERRIN A TRANSPORTER"/>
    <property type="match status" value="1"/>
</dbReference>
<keyword evidence="4 7" id="KW-0812">Transmembrane</keyword>
<dbReference type="GO" id="GO:0005886">
    <property type="term" value="C:plasma membrane"/>
    <property type="evidence" value="ECO:0007669"/>
    <property type="project" value="UniProtKB-SubCell"/>
</dbReference>
<evidence type="ECO:0000313" key="10">
    <source>
        <dbReference type="Proteomes" id="UP000660680"/>
    </source>
</evidence>
<evidence type="ECO:0000256" key="6">
    <source>
        <dbReference type="ARBA" id="ARBA00023136"/>
    </source>
</evidence>
<protein>
    <submittedName>
        <fullName evidence="9">MFS transporter</fullName>
    </submittedName>
</protein>
<keyword evidence="2" id="KW-0813">Transport</keyword>
<feature type="transmembrane region" description="Helical" evidence="7">
    <location>
        <begin position="314"/>
        <end position="333"/>
    </location>
</feature>
<accession>A0A918GE69</accession>
<comment type="subcellular location">
    <subcellularLocation>
        <location evidence="1">Cell membrane</location>
        <topology evidence="1">Multi-pass membrane protein</topology>
    </subcellularLocation>
</comment>
<feature type="transmembrane region" description="Helical" evidence="7">
    <location>
        <begin position="252"/>
        <end position="270"/>
    </location>
</feature>
<dbReference type="InterPro" id="IPR010290">
    <property type="entry name" value="TM_effector"/>
</dbReference>
<keyword evidence="3" id="KW-1003">Cell membrane</keyword>
<name>A0A918GE69_9PSEU</name>
<evidence type="ECO:0000256" key="3">
    <source>
        <dbReference type="ARBA" id="ARBA00022475"/>
    </source>
</evidence>
<feature type="transmembrane region" description="Helical" evidence="7">
    <location>
        <begin position="276"/>
        <end position="294"/>
    </location>
</feature>
<dbReference type="SUPFAM" id="SSF103473">
    <property type="entry name" value="MFS general substrate transporter"/>
    <property type="match status" value="1"/>
</dbReference>
<reference evidence="9" key="2">
    <citation type="submission" date="2020-09" db="EMBL/GenBank/DDBJ databases">
        <authorList>
            <person name="Sun Q."/>
            <person name="Ohkuma M."/>
        </authorList>
    </citation>
    <scope>NUCLEOTIDE SEQUENCE</scope>
    <source>
        <strain evidence="9">JCM 3276</strain>
    </source>
</reference>
<keyword evidence="6 7" id="KW-0472">Membrane</keyword>
<evidence type="ECO:0000256" key="5">
    <source>
        <dbReference type="ARBA" id="ARBA00022989"/>
    </source>
</evidence>